<proteinExistence type="predicted"/>
<evidence type="ECO:0000313" key="2">
    <source>
        <dbReference type="EMBL" id="KAA9039108.1"/>
    </source>
</evidence>
<gene>
    <name evidence="2" type="ORF">FW778_09730</name>
</gene>
<comment type="caution">
    <text evidence="2">The sequence shown here is derived from an EMBL/GenBank/DDBJ whole genome shotgun (WGS) entry which is preliminary data.</text>
</comment>
<dbReference type="AlphaFoldDB" id="A0A5J5IHQ7"/>
<sequence>MKSVLFSFLFACTFLFSFAQDSAITKVPKFKPPVVASYLGINTNGAAVTVQEAQQLISLPLKITDTKKNNYTIDSYHFLYRRKGVIQDEKTGKKSTTFTIVSDFFKTTPLPKTWTDNIKDGFQKDEELYFFDIIVKDNKNRKFFAPDLKITLR</sequence>
<keyword evidence="3" id="KW-1185">Reference proteome</keyword>
<protein>
    <submittedName>
        <fullName evidence="2">Uncharacterized protein</fullName>
    </submittedName>
</protein>
<dbReference type="RefSeq" id="WP_150414504.1">
    <property type="nucleotide sequence ID" value="NZ_VYQF01000002.1"/>
</dbReference>
<dbReference type="EMBL" id="VYQF01000002">
    <property type="protein sequence ID" value="KAA9039108.1"/>
    <property type="molecule type" value="Genomic_DNA"/>
</dbReference>
<name>A0A5J5IHQ7_9BACT</name>
<accession>A0A5J5IHQ7</accession>
<feature type="signal peptide" evidence="1">
    <location>
        <begin position="1"/>
        <end position="19"/>
    </location>
</feature>
<organism evidence="2 3">
    <name type="scientific">Ginsengibacter hankyongi</name>
    <dbReference type="NCBI Taxonomy" id="2607284"/>
    <lineage>
        <taxon>Bacteria</taxon>
        <taxon>Pseudomonadati</taxon>
        <taxon>Bacteroidota</taxon>
        <taxon>Chitinophagia</taxon>
        <taxon>Chitinophagales</taxon>
        <taxon>Chitinophagaceae</taxon>
        <taxon>Ginsengibacter</taxon>
    </lineage>
</organism>
<feature type="chain" id="PRO_5023832690" evidence="1">
    <location>
        <begin position="20"/>
        <end position="153"/>
    </location>
</feature>
<evidence type="ECO:0000313" key="3">
    <source>
        <dbReference type="Proteomes" id="UP000326903"/>
    </source>
</evidence>
<dbReference type="Proteomes" id="UP000326903">
    <property type="component" value="Unassembled WGS sequence"/>
</dbReference>
<keyword evidence="1" id="KW-0732">Signal</keyword>
<evidence type="ECO:0000256" key="1">
    <source>
        <dbReference type="SAM" id="SignalP"/>
    </source>
</evidence>
<reference evidence="2 3" key="1">
    <citation type="submission" date="2019-09" db="EMBL/GenBank/DDBJ databases">
        <title>Draft genome sequence of Ginsengibacter sp. BR5-29.</title>
        <authorList>
            <person name="Im W.-T."/>
        </authorList>
    </citation>
    <scope>NUCLEOTIDE SEQUENCE [LARGE SCALE GENOMIC DNA]</scope>
    <source>
        <strain evidence="2 3">BR5-29</strain>
    </source>
</reference>